<dbReference type="OrthoDB" id="5872at2"/>
<keyword evidence="2" id="KW-1185">Reference proteome</keyword>
<protein>
    <submittedName>
        <fullName evidence="1">SEC-C domain-containing protein</fullName>
    </submittedName>
</protein>
<dbReference type="InterPro" id="IPR004027">
    <property type="entry name" value="SEC_C_motif"/>
</dbReference>
<proteinExistence type="predicted"/>
<dbReference type="Proteomes" id="UP000243494">
    <property type="component" value="Unassembled WGS sequence"/>
</dbReference>
<dbReference type="Pfam" id="PF02810">
    <property type="entry name" value="SEC-C"/>
    <property type="match status" value="1"/>
</dbReference>
<evidence type="ECO:0000313" key="1">
    <source>
        <dbReference type="EMBL" id="RDY23006.1"/>
    </source>
</evidence>
<organism evidence="1 2">
    <name type="scientific">Romboutsia maritimum</name>
    <dbReference type="NCBI Taxonomy" id="2020948"/>
    <lineage>
        <taxon>Bacteria</taxon>
        <taxon>Bacillati</taxon>
        <taxon>Bacillota</taxon>
        <taxon>Clostridia</taxon>
        <taxon>Peptostreptococcales</taxon>
        <taxon>Peptostreptococcaceae</taxon>
        <taxon>Romboutsia</taxon>
    </lineage>
</organism>
<dbReference type="RefSeq" id="WP_095406728.1">
    <property type="nucleotide sequence ID" value="NZ_NOJZ02000021.1"/>
</dbReference>
<comment type="caution">
    <text evidence="1">The sequence shown here is derived from an EMBL/GenBank/DDBJ whole genome shotgun (WGS) entry which is preliminary data.</text>
</comment>
<dbReference type="PANTHER" id="PTHR33747">
    <property type="entry name" value="UPF0225 PROTEIN SCO1677"/>
    <property type="match status" value="1"/>
</dbReference>
<accession>A0A371IRA1</accession>
<gene>
    <name evidence="1" type="ORF">CHF27_010465</name>
</gene>
<dbReference type="PANTHER" id="PTHR33747:SF1">
    <property type="entry name" value="ADENYLATE CYCLASE-ASSOCIATED CAP C-TERMINAL DOMAIN-CONTAINING PROTEIN"/>
    <property type="match status" value="1"/>
</dbReference>
<name>A0A371IRA1_9FIRM</name>
<reference evidence="1 2" key="1">
    <citation type="journal article" date="2017" name="Genome Announc.">
        <title>Draft Genome Sequence of Romboutsia maritimum sp. nov. Strain CCRI-22766(T), Isolated from Coastal Estuarine Mud.</title>
        <authorList>
            <person name="Maheux A.F."/>
            <person name="Boudreau D.K."/>
            <person name="Berube E."/>
            <person name="Boissinot M."/>
            <person name="Raymond F."/>
            <person name="Brodeur S."/>
            <person name="Corbeil J."/>
            <person name="Brightwell G."/>
            <person name="Broda D."/>
            <person name="Omar R.F."/>
            <person name="Bergeron M.G."/>
        </authorList>
    </citation>
    <scope>NUCLEOTIDE SEQUENCE [LARGE SCALE GENOMIC DNA]</scope>
    <source>
        <strain evidence="1 2">CCRI-22766</strain>
    </source>
</reference>
<dbReference type="NCBIfam" id="NF004088">
    <property type="entry name" value="PRK05590.1"/>
    <property type="match status" value="1"/>
</dbReference>
<dbReference type="EMBL" id="NOJZ02000021">
    <property type="protein sequence ID" value="RDY23006.1"/>
    <property type="molecule type" value="Genomic_DNA"/>
</dbReference>
<dbReference type="Gene3D" id="3.10.450.50">
    <property type="match status" value="1"/>
</dbReference>
<dbReference type="AlphaFoldDB" id="A0A371IRA1"/>
<dbReference type="SUPFAM" id="SSF103642">
    <property type="entry name" value="Sec-C motif"/>
    <property type="match status" value="1"/>
</dbReference>
<evidence type="ECO:0000313" key="2">
    <source>
        <dbReference type="Proteomes" id="UP000243494"/>
    </source>
</evidence>
<sequence>MSLYTEWRNLSDNHASQEEEIKFWEEYLKVEAGIYNEILNNKIETVEGTVAELAEKFNTSNEYIMGFIDGISESVTEEINLEEVEADKKVSIKIDLEKLYYNMVSVEAHWLYNLPGWEEILPAEKRKEIQKAYKNSKTIVKENKVGRNDACPCGSGKKYKKCCGK</sequence>